<organism evidence="3 4">
    <name type="scientific">Saccharibacillus endophyticus</name>
    <dbReference type="NCBI Taxonomy" id="2060666"/>
    <lineage>
        <taxon>Bacteria</taxon>
        <taxon>Bacillati</taxon>
        <taxon>Bacillota</taxon>
        <taxon>Bacilli</taxon>
        <taxon>Bacillales</taxon>
        <taxon>Paenibacillaceae</taxon>
        <taxon>Saccharibacillus</taxon>
    </lineage>
</organism>
<comment type="catalytic activity">
    <reaction evidence="1">
        <text>5-oxo-L-proline + ATP + 2 H2O = L-glutamate + ADP + phosphate + H(+)</text>
        <dbReference type="Rhea" id="RHEA:10348"/>
        <dbReference type="ChEBI" id="CHEBI:15377"/>
        <dbReference type="ChEBI" id="CHEBI:15378"/>
        <dbReference type="ChEBI" id="CHEBI:29985"/>
        <dbReference type="ChEBI" id="CHEBI:30616"/>
        <dbReference type="ChEBI" id="CHEBI:43474"/>
        <dbReference type="ChEBI" id="CHEBI:58402"/>
        <dbReference type="ChEBI" id="CHEBI:456216"/>
        <dbReference type="EC" id="3.5.2.9"/>
    </reaction>
</comment>
<dbReference type="Proteomes" id="UP000605427">
    <property type="component" value="Unassembled WGS sequence"/>
</dbReference>
<evidence type="ECO:0000313" key="4">
    <source>
        <dbReference type="Proteomes" id="UP000605427"/>
    </source>
</evidence>
<dbReference type="Gene3D" id="3.20.20.370">
    <property type="entry name" value="Glycoside hydrolase/deacetylase"/>
    <property type="match status" value="1"/>
</dbReference>
<feature type="region of interest" description="Disordered" evidence="2">
    <location>
        <begin position="1"/>
        <end position="31"/>
    </location>
</feature>
<keyword evidence="1" id="KW-0378">Hydrolase</keyword>
<proteinExistence type="inferred from homology"/>
<dbReference type="HAMAP" id="MF_00691">
    <property type="entry name" value="PxpA"/>
    <property type="match status" value="1"/>
</dbReference>
<dbReference type="PANTHER" id="PTHR30292">
    <property type="entry name" value="UNCHARACTERIZED PROTEIN YBGL-RELATED"/>
    <property type="match status" value="1"/>
</dbReference>
<keyword evidence="1" id="KW-0067">ATP-binding</keyword>
<protein>
    <recommendedName>
        <fullName evidence="1">5-oxoprolinase subunit A</fullName>
        <shortName evidence="1">5-OPase subunit A</shortName>
        <ecNumber evidence="1">3.5.2.9</ecNumber>
    </recommendedName>
    <alternativeName>
        <fullName evidence="1">5-oxoprolinase (ATP-hydrolyzing) subunit A</fullName>
    </alternativeName>
</protein>
<dbReference type="PANTHER" id="PTHR30292:SF0">
    <property type="entry name" value="5-OXOPROLINASE SUBUNIT A"/>
    <property type="match status" value="1"/>
</dbReference>
<comment type="similarity">
    <text evidence="1">Belongs to the LamB/PxpA family.</text>
</comment>
<dbReference type="InterPro" id="IPR011330">
    <property type="entry name" value="Glyco_hydro/deAcase_b/a-brl"/>
</dbReference>
<keyword evidence="1" id="KW-0547">Nucleotide-binding</keyword>
<evidence type="ECO:0000256" key="2">
    <source>
        <dbReference type="SAM" id="MobiDB-lite"/>
    </source>
</evidence>
<accession>A0ABQ1ZZL6</accession>
<sequence>MNRETRGSETQPHGRQGITPIPNESQAGASRHGDLVKLASELIEASREKRKASIDLNCDLGESFGAYTLGRDAEILPYVTSANIACGFHAGDPSVMQRTVKLAMEAGAAIGAHPGLPDLAGFGRRTIDVSASEVYAMTVYQIGALDAFVRAEGGTLKHVKPHGALYNMAAARANLAEAIAEAVYRVDPALTLFGLANSELTRAAERIGLRAAHEAFADRGYLADGSLVPRGLPGALIDDAETAAARVVRIALEGRVSTPDGEDAEVRADTVCLHGDNEHALAFARQIAEACQIAGVTVKPFE</sequence>
<dbReference type="CDD" id="cd10787">
    <property type="entry name" value="LamB_YcsF_like"/>
    <property type="match status" value="1"/>
</dbReference>
<dbReference type="NCBIfam" id="NF003816">
    <property type="entry name" value="PRK05406.1-5"/>
    <property type="match status" value="1"/>
</dbReference>
<dbReference type="EMBL" id="BMDD01000004">
    <property type="protein sequence ID" value="GGH83317.1"/>
    <property type="molecule type" value="Genomic_DNA"/>
</dbReference>
<evidence type="ECO:0000256" key="1">
    <source>
        <dbReference type="HAMAP-Rule" id="MF_00691"/>
    </source>
</evidence>
<dbReference type="NCBIfam" id="NF003814">
    <property type="entry name" value="PRK05406.1-3"/>
    <property type="match status" value="1"/>
</dbReference>
<dbReference type="RefSeq" id="WP_172246008.1">
    <property type="nucleotide sequence ID" value="NZ_BMDD01000004.1"/>
</dbReference>
<dbReference type="EC" id="3.5.2.9" evidence="1"/>
<dbReference type="SUPFAM" id="SSF88713">
    <property type="entry name" value="Glycoside hydrolase/deacetylase"/>
    <property type="match status" value="1"/>
</dbReference>
<evidence type="ECO:0000313" key="3">
    <source>
        <dbReference type="EMBL" id="GGH83317.1"/>
    </source>
</evidence>
<comment type="caution">
    <text evidence="3">The sequence shown here is derived from an EMBL/GenBank/DDBJ whole genome shotgun (WGS) entry which is preliminary data.</text>
</comment>
<reference evidence="4" key="1">
    <citation type="journal article" date="2019" name="Int. J. Syst. Evol. Microbiol.">
        <title>The Global Catalogue of Microorganisms (GCM) 10K type strain sequencing project: providing services to taxonomists for standard genome sequencing and annotation.</title>
        <authorList>
            <consortium name="The Broad Institute Genomics Platform"/>
            <consortium name="The Broad Institute Genome Sequencing Center for Infectious Disease"/>
            <person name="Wu L."/>
            <person name="Ma J."/>
        </authorList>
    </citation>
    <scope>NUCLEOTIDE SEQUENCE [LARGE SCALE GENOMIC DNA]</scope>
    <source>
        <strain evidence="4">CCM 8702</strain>
    </source>
</reference>
<keyword evidence="4" id="KW-1185">Reference proteome</keyword>
<comment type="function">
    <text evidence="1">Catalyzes the cleavage of 5-oxoproline to form L-glutamate coupled to the hydrolysis of ATP to ADP and inorganic phosphate.</text>
</comment>
<comment type="subunit">
    <text evidence="1">Forms a complex composed of PxpA, PxpB and PxpC.</text>
</comment>
<dbReference type="InterPro" id="IPR005501">
    <property type="entry name" value="LamB/YcsF/PxpA-like"/>
</dbReference>
<dbReference type="Pfam" id="PF03746">
    <property type="entry name" value="LamB_YcsF"/>
    <property type="match status" value="1"/>
</dbReference>
<name>A0ABQ1ZZL6_9BACL</name>
<gene>
    <name evidence="3" type="primary">ycsF</name>
    <name evidence="1" type="synonym">pxpA</name>
    <name evidence="3" type="ORF">GCM10007362_35970</name>
</gene>